<proteinExistence type="predicted"/>
<comment type="caution">
    <text evidence="1">The sequence shown here is derived from an EMBL/GenBank/DDBJ whole genome shotgun (WGS) entry which is preliminary data.</text>
</comment>
<dbReference type="EMBL" id="JAKLTQ010000023">
    <property type="protein sequence ID" value="MCG2624352.1"/>
    <property type="molecule type" value="Genomic_DNA"/>
</dbReference>
<organism evidence="1 2">
    <name type="scientific">Arthrobacter hankyongi</name>
    <dbReference type="NCBI Taxonomy" id="2904801"/>
    <lineage>
        <taxon>Bacteria</taxon>
        <taxon>Bacillati</taxon>
        <taxon>Actinomycetota</taxon>
        <taxon>Actinomycetes</taxon>
        <taxon>Micrococcales</taxon>
        <taxon>Micrococcaceae</taxon>
        <taxon>Arthrobacter</taxon>
    </lineage>
</organism>
<dbReference type="Gene3D" id="3.40.50.720">
    <property type="entry name" value="NAD(P)-binding Rossmann-like Domain"/>
    <property type="match status" value="1"/>
</dbReference>
<sequence>TVNHLLSDLGSLPAATHPEEEELVQLLDRRGIEYTTWDGWLRLDAHEKELGEAAGTMETARGPVIRERIKVVPRDQMVALSRPAGAAAAQAGSALSASYCSEPRCQ</sequence>
<dbReference type="Proteomes" id="UP001165368">
    <property type="component" value="Unassembled WGS sequence"/>
</dbReference>
<keyword evidence="2" id="KW-1185">Reference proteome</keyword>
<gene>
    <name evidence="1" type="ORF">LVY72_20890</name>
</gene>
<reference evidence="1" key="1">
    <citation type="submission" date="2022-01" db="EMBL/GenBank/DDBJ databases">
        <authorList>
            <person name="Jo J.-H."/>
            <person name="Im W.-T."/>
        </authorList>
    </citation>
    <scope>NUCLEOTIDE SEQUENCE</scope>
    <source>
        <strain evidence="1">I2-34</strain>
    </source>
</reference>
<accession>A0ABS9LD29</accession>
<name>A0ABS9LD29_9MICC</name>
<feature type="non-terminal residue" evidence="1">
    <location>
        <position position="1"/>
    </location>
</feature>
<evidence type="ECO:0000313" key="1">
    <source>
        <dbReference type="EMBL" id="MCG2624352.1"/>
    </source>
</evidence>
<evidence type="ECO:0000313" key="2">
    <source>
        <dbReference type="Proteomes" id="UP001165368"/>
    </source>
</evidence>
<protein>
    <submittedName>
        <fullName evidence="1">Uncharacterized protein</fullName>
    </submittedName>
</protein>